<sequence>MQTRKLIFPLLFLAASLLTSCGGSEDTSASNESMEASTSSEGTSSDDPAATMEKAMSDAMKQLGGDGETKEVVDFRELKALLPERIAGMDRTSHTGEKVGAMGFKMSTAQAEYGDGEQSLDVSVIDFAGVSMILASAAAWSSVEIDKETDSGYERTTMIDGYKAFEEYDSKRKEGQVSIIAEDRYIITVEGRNIEEGALREALDAVSIDKLKGLE</sequence>
<accession>A0A098S4M0</accession>
<proteinExistence type="predicted"/>
<dbReference type="EMBL" id="JPOS01000038">
    <property type="protein sequence ID" value="KGE87284.1"/>
    <property type="molecule type" value="Genomic_DNA"/>
</dbReference>
<dbReference type="Proteomes" id="UP000029736">
    <property type="component" value="Unassembled WGS sequence"/>
</dbReference>
<evidence type="ECO:0000313" key="3">
    <source>
        <dbReference type="EMBL" id="KGE87284.1"/>
    </source>
</evidence>
<dbReference type="PROSITE" id="PS51257">
    <property type="entry name" value="PROKAR_LIPOPROTEIN"/>
    <property type="match status" value="1"/>
</dbReference>
<evidence type="ECO:0008006" key="5">
    <source>
        <dbReference type="Google" id="ProtNLM"/>
    </source>
</evidence>
<dbReference type="OrthoDB" id="958801at2"/>
<reference evidence="3 4" key="1">
    <citation type="journal article" date="2014" name="Int. J. Syst. Evol. Microbiol.">
        <title>Phaeodactylibacter xiamenensis gen. nov., sp. nov., a member of the family Saprospiraceae isolated from the marine alga Phaeodactylum tricornutum.</title>
        <authorList>
            <person name="Chen Z.Jr."/>
            <person name="Lei X."/>
            <person name="Lai Q."/>
            <person name="Li Y."/>
            <person name="Zhang B."/>
            <person name="Zhang J."/>
            <person name="Zhang H."/>
            <person name="Yang L."/>
            <person name="Zheng W."/>
            <person name="Tian Y."/>
            <person name="Yu Z."/>
            <person name="Xu H.Jr."/>
            <person name="Zheng T."/>
        </authorList>
    </citation>
    <scope>NUCLEOTIDE SEQUENCE [LARGE SCALE GENOMIC DNA]</scope>
    <source>
        <strain evidence="3 4">KD52</strain>
    </source>
</reference>
<gene>
    <name evidence="3" type="ORF">IX84_16740</name>
</gene>
<feature type="compositionally biased region" description="Polar residues" evidence="1">
    <location>
        <begin position="23"/>
        <end position="46"/>
    </location>
</feature>
<evidence type="ECO:0000256" key="1">
    <source>
        <dbReference type="SAM" id="MobiDB-lite"/>
    </source>
</evidence>
<feature type="region of interest" description="Disordered" evidence="1">
    <location>
        <begin position="23"/>
        <end position="50"/>
    </location>
</feature>
<comment type="caution">
    <text evidence="3">The sequence shown here is derived from an EMBL/GenBank/DDBJ whole genome shotgun (WGS) entry which is preliminary data.</text>
</comment>
<dbReference type="RefSeq" id="WP_044222904.1">
    <property type="nucleotide sequence ID" value="NZ_JBKAGJ010000030.1"/>
</dbReference>
<evidence type="ECO:0000313" key="4">
    <source>
        <dbReference type="Proteomes" id="UP000029736"/>
    </source>
</evidence>
<keyword evidence="4" id="KW-1185">Reference proteome</keyword>
<keyword evidence="2" id="KW-0732">Signal</keyword>
<name>A0A098S4M0_9BACT</name>
<dbReference type="AlphaFoldDB" id="A0A098S4M0"/>
<feature type="chain" id="PRO_5001947600" description="Transposase" evidence="2">
    <location>
        <begin position="22"/>
        <end position="215"/>
    </location>
</feature>
<evidence type="ECO:0000256" key="2">
    <source>
        <dbReference type="SAM" id="SignalP"/>
    </source>
</evidence>
<organism evidence="3 4">
    <name type="scientific">Phaeodactylibacter xiamenensis</name>
    <dbReference type="NCBI Taxonomy" id="1524460"/>
    <lineage>
        <taxon>Bacteria</taxon>
        <taxon>Pseudomonadati</taxon>
        <taxon>Bacteroidota</taxon>
        <taxon>Saprospiria</taxon>
        <taxon>Saprospirales</taxon>
        <taxon>Haliscomenobacteraceae</taxon>
        <taxon>Phaeodactylibacter</taxon>
    </lineage>
</organism>
<feature type="signal peptide" evidence="2">
    <location>
        <begin position="1"/>
        <end position="21"/>
    </location>
</feature>
<protein>
    <recommendedName>
        <fullName evidence="5">Transposase</fullName>
    </recommendedName>
</protein>